<gene>
    <name evidence="18" type="ORF">UT84_C0002G0061</name>
</gene>
<dbReference type="InterPro" id="IPR002547">
    <property type="entry name" value="tRNA-bd_dom"/>
</dbReference>
<evidence type="ECO:0000259" key="17">
    <source>
        <dbReference type="PROSITE" id="PS50886"/>
    </source>
</evidence>
<dbReference type="GO" id="GO:0000049">
    <property type="term" value="F:tRNA binding"/>
    <property type="evidence" value="ECO:0007669"/>
    <property type="project" value="UniProtKB-UniRule"/>
</dbReference>
<dbReference type="GO" id="GO:0005524">
    <property type="term" value="F:ATP binding"/>
    <property type="evidence" value="ECO:0007669"/>
    <property type="project" value="UniProtKB-KW"/>
</dbReference>
<evidence type="ECO:0000313" key="19">
    <source>
        <dbReference type="Proteomes" id="UP000034531"/>
    </source>
</evidence>
<dbReference type="AlphaFoldDB" id="A0A0G0TVW6"/>
<dbReference type="GO" id="GO:0005737">
    <property type="term" value="C:cytoplasm"/>
    <property type="evidence" value="ECO:0007669"/>
    <property type="project" value="UniProtKB-SubCell"/>
</dbReference>
<comment type="subunit">
    <text evidence="3">Homodimer.</text>
</comment>
<sequence length="106" mass="11618">MADINDFNKLSIKIGTIRKAEKVESSSKLLKLEIDLGHERRQILAGIGEKYDPADLKGKQVPVIANLEPRMLMGLESQGMILCADINGAPVLIHPDEKVANGTQVR</sequence>
<dbReference type="InterPro" id="IPR004495">
    <property type="entry name" value="Met-tRNA-synth_bsu_C"/>
</dbReference>
<dbReference type="FunFam" id="2.40.50.140:FF:000042">
    <property type="entry name" value="Methionine--tRNA ligase"/>
    <property type="match status" value="1"/>
</dbReference>
<dbReference type="NCBIfam" id="TIGR00399">
    <property type="entry name" value="metG_C_term"/>
    <property type="match status" value="1"/>
</dbReference>
<keyword evidence="8" id="KW-0436">Ligase</keyword>
<evidence type="ECO:0000256" key="16">
    <source>
        <dbReference type="PROSITE-ProRule" id="PRU00209"/>
    </source>
</evidence>
<dbReference type="InterPro" id="IPR051270">
    <property type="entry name" value="Tyrosine-tRNA_ligase_regulator"/>
</dbReference>
<evidence type="ECO:0000256" key="11">
    <source>
        <dbReference type="ARBA" id="ARBA00022884"/>
    </source>
</evidence>
<keyword evidence="11 16" id="KW-0694">RNA-binding</keyword>
<keyword evidence="13" id="KW-0030">Aminoacyl-tRNA synthetase</keyword>
<evidence type="ECO:0000256" key="12">
    <source>
        <dbReference type="ARBA" id="ARBA00022917"/>
    </source>
</evidence>
<dbReference type="CDD" id="cd02800">
    <property type="entry name" value="tRNA_bind_EcMetRS_like"/>
    <property type="match status" value="1"/>
</dbReference>
<evidence type="ECO:0000256" key="1">
    <source>
        <dbReference type="ARBA" id="ARBA00003314"/>
    </source>
</evidence>
<keyword evidence="7 16" id="KW-0820">tRNA-binding</keyword>
<dbReference type="PANTHER" id="PTHR11586">
    <property type="entry name" value="TRNA-AMINOACYLATION COFACTOR ARC1 FAMILY MEMBER"/>
    <property type="match status" value="1"/>
</dbReference>
<evidence type="ECO:0000256" key="4">
    <source>
        <dbReference type="ARBA" id="ARBA00012838"/>
    </source>
</evidence>
<proteinExistence type="predicted"/>
<dbReference type="EC" id="6.1.1.10" evidence="4"/>
<dbReference type="SUPFAM" id="SSF50249">
    <property type="entry name" value="Nucleic acid-binding proteins"/>
    <property type="match status" value="1"/>
</dbReference>
<dbReference type="EMBL" id="LBYI01000002">
    <property type="protein sequence ID" value="KKR51200.1"/>
    <property type="molecule type" value="Genomic_DNA"/>
</dbReference>
<comment type="caution">
    <text evidence="18">The sequence shown here is derived from an EMBL/GenBank/DDBJ whole genome shotgun (WGS) entry which is preliminary data.</text>
</comment>
<comment type="catalytic activity">
    <reaction evidence="15">
        <text>tRNA(Met) + L-methionine + ATP = L-methionyl-tRNA(Met) + AMP + diphosphate</text>
        <dbReference type="Rhea" id="RHEA:13481"/>
        <dbReference type="Rhea" id="RHEA-COMP:9667"/>
        <dbReference type="Rhea" id="RHEA-COMP:9698"/>
        <dbReference type="ChEBI" id="CHEBI:30616"/>
        <dbReference type="ChEBI" id="CHEBI:33019"/>
        <dbReference type="ChEBI" id="CHEBI:57844"/>
        <dbReference type="ChEBI" id="CHEBI:78442"/>
        <dbReference type="ChEBI" id="CHEBI:78530"/>
        <dbReference type="ChEBI" id="CHEBI:456215"/>
        <dbReference type="EC" id="6.1.1.10"/>
    </reaction>
</comment>
<keyword evidence="9" id="KW-0547">Nucleotide-binding</keyword>
<organism evidence="18 19">
    <name type="scientific">Candidatus Curtissbacteria bacterium GW2011_GWA1_40_16</name>
    <dbReference type="NCBI Taxonomy" id="1618405"/>
    <lineage>
        <taxon>Bacteria</taxon>
        <taxon>Candidatus Curtissiibacteriota</taxon>
    </lineage>
</organism>
<evidence type="ECO:0000256" key="13">
    <source>
        <dbReference type="ARBA" id="ARBA00023146"/>
    </source>
</evidence>
<comment type="subcellular location">
    <subcellularLocation>
        <location evidence="2">Cytoplasm</location>
    </subcellularLocation>
</comment>
<dbReference type="Pfam" id="PF01588">
    <property type="entry name" value="tRNA_bind"/>
    <property type="match status" value="1"/>
</dbReference>
<dbReference type="PROSITE" id="PS50886">
    <property type="entry name" value="TRBD"/>
    <property type="match status" value="1"/>
</dbReference>
<dbReference type="GO" id="GO:0006431">
    <property type="term" value="P:methionyl-tRNA aminoacylation"/>
    <property type="evidence" value="ECO:0007669"/>
    <property type="project" value="InterPro"/>
</dbReference>
<keyword evidence="10" id="KW-0067">ATP-binding</keyword>
<keyword evidence="12" id="KW-0648">Protein biosynthesis</keyword>
<evidence type="ECO:0000256" key="9">
    <source>
        <dbReference type="ARBA" id="ARBA00022741"/>
    </source>
</evidence>
<evidence type="ECO:0000256" key="6">
    <source>
        <dbReference type="ARBA" id="ARBA00022490"/>
    </source>
</evidence>
<feature type="domain" description="TRNA-binding" evidence="17">
    <location>
        <begin position="6"/>
        <end position="106"/>
    </location>
</feature>
<evidence type="ECO:0000256" key="3">
    <source>
        <dbReference type="ARBA" id="ARBA00011738"/>
    </source>
</evidence>
<comment type="function">
    <text evidence="1">Is required not only for elongation of protein synthesis but also for the initiation of all mRNA translation through initiator tRNA(fMet) aminoacylation.</text>
</comment>
<evidence type="ECO:0000256" key="14">
    <source>
        <dbReference type="ARBA" id="ARBA00030904"/>
    </source>
</evidence>
<accession>A0A0G0TVW6</accession>
<dbReference type="Proteomes" id="UP000034531">
    <property type="component" value="Unassembled WGS sequence"/>
</dbReference>
<evidence type="ECO:0000256" key="5">
    <source>
        <dbReference type="ARBA" id="ARBA00018753"/>
    </source>
</evidence>
<evidence type="ECO:0000256" key="15">
    <source>
        <dbReference type="ARBA" id="ARBA00047364"/>
    </source>
</evidence>
<evidence type="ECO:0000256" key="2">
    <source>
        <dbReference type="ARBA" id="ARBA00004496"/>
    </source>
</evidence>
<reference evidence="18 19" key="1">
    <citation type="journal article" date="2015" name="Nature">
        <title>rRNA introns, odd ribosomes, and small enigmatic genomes across a large radiation of phyla.</title>
        <authorList>
            <person name="Brown C.T."/>
            <person name="Hug L.A."/>
            <person name="Thomas B.C."/>
            <person name="Sharon I."/>
            <person name="Castelle C.J."/>
            <person name="Singh A."/>
            <person name="Wilkins M.J."/>
            <person name="Williams K.H."/>
            <person name="Banfield J.F."/>
        </authorList>
    </citation>
    <scope>NUCLEOTIDE SEQUENCE [LARGE SCALE GENOMIC DNA]</scope>
</reference>
<dbReference type="InterPro" id="IPR012340">
    <property type="entry name" value="NA-bd_OB-fold"/>
</dbReference>
<dbReference type="Gene3D" id="2.40.50.140">
    <property type="entry name" value="Nucleic acid-binding proteins"/>
    <property type="match status" value="1"/>
</dbReference>
<dbReference type="GO" id="GO:0004825">
    <property type="term" value="F:methionine-tRNA ligase activity"/>
    <property type="evidence" value="ECO:0007669"/>
    <property type="project" value="UniProtKB-EC"/>
</dbReference>
<name>A0A0G0TVW6_9BACT</name>
<protein>
    <recommendedName>
        <fullName evidence="5">Methionine--tRNA ligase</fullName>
        <ecNumber evidence="4">6.1.1.10</ecNumber>
    </recommendedName>
    <alternativeName>
        <fullName evidence="14">Methionyl-tRNA synthetase</fullName>
    </alternativeName>
</protein>
<evidence type="ECO:0000256" key="10">
    <source>
        <dbReference type="ARBA" id="ARBA00022840"/>
    </source>
</evidence>
<evidence type="ECO:0000313" key="18">
    <source>
        <dbReference type="EMBL" id="KKR51200.1"/>
    </source>
</evidence>
<evidence type="ECO:0000256" key="8">
    <source>
        <dbReference type="ARBA" id="ARBA00022598"/>
    </source>
</evidence>
<evidence type="ECO:0000256" key="7">
    <source>
        <dbReference type="ARBA" id="ARBA00022555"/>
    </source>
</evidence>
<keyword evidence="6" id="KW-0963">Cytoplasm</keyword>
<dbReference type="PANTHER" id="PTHR11586:SF37">
    <property type="entry name" value="TRNA-BINDING DOMAIN-CONTAINING PROTEIN"/>
    <property type="match status" value="1"/>
</dbReference>